<proteinExistence type="inferred from homology"/>
<evidence type="ECO:0000256" key="1">
    <source>
        <dbReference type="ARBA" id="ARBA00004776"/>
    </source>
</evidence>
<dbReference type="Pfam" id="PF00535">
    <property type="entry name" value="Glycos_transf_2"/>
    <property type="match status" value="1"/>
</dbReference>
<evidence type="ECO:0000256" key="4">
    <source>
        <dbReference type="ARBA" id="ARBA00022679"/>
    </source>
</evidence>
<dbReference type="RefSeq" id="WP_239177964.1">
    <property type="nucleotide sequence ID" value="NZ_BAABFG010000005.1"/>
</dbReference>
<dbReference type="PANTHER" id="PTHR43179:SF12">
    <property type="entry name" value="GALACTOFURANOSYLTRANSFERASE GLFT2"/>
    <property type="match status" value="1"/>
</dbReference>
<dbReference type="Proteomes" id="UP000546162">
    <property type="component" value="Unassembled WGS sequence"/>
</dbReference>
<dbReference type="AlphaFoldDB" id="A0A7W7GZX7"/>
<evidence type="ECO:0000313" key="7">
    <source>
        <dbReference type="Proteomes" id="UP000546162"/>
    </source>
</evidence>
<feature type="domain" description="Glycosyltransferase 2-like" evidence="5">
    <location>
        <begin position="86"/>
        <end position="166"/>
    </location>
</feature>
<comment type="similarity">
    <text evidence="2">Belongs to the glycosyltransferase 2 family.</text>
</comment>
<evidence type="ECO:0000256" key="3">
    <source>
        <dbReference type="ARBA" id="ARBA00022676"/>
    </source>
</evidence>
<keyword evidence="3" id="KW-0328">Glycosyltransferase</keyword>
<dbReference type="InterPro" id="IPR029044">
    <property type="entry name" value="Nucleotide-diphossugar_trans"/>
</dbReference>
<comment type="caution">
    <text evidence="6">The sequence shown here is derived from an EMBL/GenBank/DDBJ whole genome shotgun (WGS) entry which is preliminary data.</text>
</comment>
<dbReference type="Gene3D" id="3.90.550.10">
    <property type="entry name" value="Spore Coat Polysaccharide Biosynthesis Protein SpsA, Chain A"/>
    <property type="match status" value="1"/>
</dbReference>
<reference evidence="6 7" key="1">
    <citation type="submission" date="2020-08" db="EMBL/GenBank/DDBJ databases">
        <title>Sequencing the genomes of 1000 actinobacteria strains.</title>
        <authorList>
            <person name="Klenk H.-P."/>
        </authorList>
    </citation>
    <scope>NUCLEOTIDE SEQUENCE [LARGE SCALE GENOMIC DNA]</scope>
    <source>
        <strain evidence="6 7">DSM 45809</strain>
    </source>
</reference>
<dbReference type="SUPFAM" id="SSF53448">
    <property type="entry name" value="Nucleotide-diphospho-sugar transferases"/>
    <property type="match status" value="1"/>
</dbReference>
<protein>
    <submittedName>
        <fullName evidence="6">GT2 family glycosyltransferase</fullName>
    </submittedName>
</protein>
<name>A0A7W7GZX7_9ACTN</name>
<dbReference type="EMBL" id="JACHNB010000001">
    <property type="protein sequence ID" value="MBB4741329.1"/>
    <property type="molecule type" value="Genomic_DNA"/>
</dbReference>
<dbReference type="PANTHER" id="PTHR43179">
    <property type="entry name" value="RHAMNOSYLTRANSFERASE WBBL"/>
    <property type="match status" value="1"/>
</dbReference>
<keyword evidence="7" id="KW-1185">Reference proteome</keyword>
<dbReference type="InterPro" id="IPR001173">
    <property type="entry name" value="Glyco_trans_2-like"/>
</dbReference>
<sequence length="323" mass="34183">MSVINRPAAPVGIETDEVTVVVATRNRPDRLRQTVPHHHAPTIIVDNASDQPLPGATLARDAFDGPLPGVAVARDAFDGPVPGVAVARDAFDRPVPGVAVVRLAENIGAAARNVGVRQASTPYVAFADDDSYWEPGSLARAVEIFRNHPRAALLTAKVLVGPEGRLDPVSACMAAAPIGTPPGAAGPSVLGFLSCAVVVRRDAFLAAGGFQPKLFVYGEEALLAMDLAAAGHQLSYVPELVVRHFPEPAGRDNRARSRREARNRALTALLRRPPTVIARTLAEVARTQPAALTDLARDLPWALRHRRPLPAPLEAALGILSRG</sequence>
<evidence type="ECO:0000256" key="2">
    <source>
        <dbReference type="ARBA" id="ARBA00006739"/>
    </source>
</evidence>
<keyword evidence="4 6" id="KW-0808">Transferase</keyword>
<gene>
    <name evidence="6" type="ORF">BJY16_004788</name>
</gene>
<comment type="pathway">
    <text evidence="1">Cell wall biogenesis; cell wall polysaccharide biosynthesis.</text>
</comment>
<dbReference type="GO" id="GO:0016757">
    <property type="term" value="F:glycosyltransferase activity"/>
    <property type="evidence" value="ECO:0007669"/>
    <property type="project" value="UniProtKB-KW"/>
</dbReference>
<evidence type="ECO:0000313" key="6">
    <source>
        <dbReference type="EMBL" id="MBB4741329.1"/>
    </source>
</evidence>
<organism evidence="6 7">
    <name type="scientific">Actinoplanes octamycinicus</name>
    <dbReference type="NCBI Taxonomy" id="135948"/>
    <lineage>
        <taxon>Bacteria</taxon>
        <taxon>Bacillati</taxon>
        <taxon>Actinomycetota</taxon>
        <taxon>Actinomycetes</taxon>
        <taxon>Micromonosporales</taxon>
        <taxon>Micromonosporaceae</taxon>
        <taxon>Actinoplanes</taxon>
    </lineage>
</organism>
<accession>A0A7W7GZX7</accession>
<evidence type="ECO:0000259" key="5">
    <source>
        <dbReference type="Pfam" id="PF00535"/>
    </source>
</evidence>